<feature type="domain" description="SnoaL-like" evidence="1">
    <location>
        <begin position="5"/>
        <end position="121"/>
    </location>
</feature>
<organism evidence="2 3">
    <name type="scientific">Dyadobacter helix</name>
    <dbReference type="NCBI Taxonomy" id="2822344"/>
    <lineage>
        <taxon>Bacteria</taxon>
        <taxon>Pseudomonadati</taxon>
        <taxon>Bacteroidota</taxon>
        <taxon>Cytophagia</taxon>
        <taxon>Cytophagales</taxon>
        <taxon>Spirosomataceae</taxon>
        <taxon>Dyadobacter</taxon>
    </lineage>
</organism>
<dbReference type="Proteomes" id="UP000680038">
    <property type="component" value="Unassembled WGS sequence"/>
</dbReference>
<evidence type="ECO:0000259" key="1">
    <source>
        <dbReference type="Pfam" id="PF13577"/>
    </source>
</evidence>
<accession>A0A916JGB7</accession>
<sequence>MTAPIIQPIKALFASVDARDWQQVRAVMDAHVLLDYSSMNGNPATNLTPGEITSAWEAFLPGFDRTQHEVSGFDIQPGDHLAMVHMRGEAQHWIGDDCWLVAGTYDITLCEVGDRWLIMSMKFNFESQGGDTSLPARAQERMKKNLSGLSPSGTTGRHSYEHKKLYNNERICFDFQKQHQRRF</sequence>
<protein>
    <recommendedName>
        <fullName evidence="1">SnoaL-like domain-containing protein</fullName>
    </recommendedName>
</protein>
<dbReference type="RefSeq" id="WP_215241870.1">
    <property type="nucleotide sequence ID" value="NZ_CAJRAF010000004.1"/>
</dbReference>
<evidence type="ECO:0000313" key="2">
    <source>
        <dbReference type="EMBL" id="CAG5016154.1"/>
    </source>
</evidence>
<evidence type="ECO:0000313" key="3">
    <source>
        <dbReference type="Proteomes" id="UP000680038"/>
    </source>
</evidence>
<name>A0A916JGB7_9BACT</name>
<reference evidence="2" key="1">
    <citation type="submission" date="2021-04" db="EMBL/GenBank/DDBJ databases">
        <authorList>
            <person name="Rodrigo-Torres L."/>
            <person name="Arahal R. D."/>
            <person name="Lucena T."/>
        </authorList>
    </citation>
    <scope>NUCLEOTIDE SEQUENCE</scope>
    <source>
        <strain evidence="2">CECT 9275</strain>
    </source>
</reference>
<dbReference type="InterPro" id="IPR032710">
    <property type="entry name" value="NTF2-like_dom_sf"/>
</dbReference>
<proteinExistence type="predicted"/>
<dbReference type="AlphaFoldDB" id="A0A916JGB7"/>
<comment type="caution">
    <text evidence="2">The sequence shown here is derived from an EMBL/GenBank/DDBJ whole genome shotgun (WGS) entry which is preliminary data.</text>
</comment>
<dbReference type="EMBL" id="CAJRAF010000004">
    <property type="protein sequence ID" value="CAG5016154.1"/>
    <property type="molecule type" value="Genomic_DNA"/>
</dbReference>
<keyword evidence="3" id="KW-1185">Reference proteome</keyword>
<dbReference type="Pfam" id="PF13577">
    <property type="entry name" value="SnoaL_4"/>
    <property type="match status" value="1"/>
</dbReference>
<dbReference type="InterPro" id="IPR037401">
    <property type="entry name" value="SnoaL-like"/>
</dbReference>
<dbReference type="SUPFAM" id="SSF54427">
    <property type="entry name" value="NTF2-like"/>
    <property type="match status" value="1"/>
</dbReference>
<gene>
    <name evidence="2" type="ORF">DYBT9275_05487</name>
</gene>
<dbReference type="Gene3D" id="3.10.450.50">
    <property type="match status" value="1"/>
</dbReference>